<dbReference type="VEuPathDB" id="FungiDB:EMCG_04705"/>
<reference evidence="2" key="1">
    <citation type="journal article" date="2015" name="PLoS Genet.">
        <title>The dynamic genome and transcriptome of the human fungal pathogen Blastomyces and close relative Emmonsia.</title>
        <authorList>
            <person name="Munoz J.F."/>
            <person name="Gauthier G.M."/>
            <person name="Desjardins C.A."/>
            <person name="Gallo J.E."/>
            <person name="Holder J."/>
            <person name="Sullivan T.D."/>
            <person name="Marty A.J."/>
            <person name="Carmen J.C."/>
            <person name="Chen Z."/>
            <person name="Ding L."/>
            <person name="Gujja S."/>
            <person name="Magrini V."/>
            <person name="Misas E."/>
            <person name="Mitreva M."/>
            <person name="Priest M."/>
            <person name="Saif S."/>
            <person name="Whiston E.A."/>
            <person name="Young S."/>
            <person name="Zeng Q."/>
            <person name="Goldman W.E."/>
            <person name="Mardis E.R."/>
            <person name="Taylor J.W."/>
            <person name="McEwen J.G."/>
            <person name="Clay O.K."/>
            <person name="Klein B.S."/>
            <person name="Cuomo C.A."/>
        </authorList>
    </citation>
    <scope>NUCLEOTIDE SEQUENCE [LARGE SCALE GENOMIC DNA]</scope>
    <source>
        <strain evidence="2">UAMH 3008</strain>
    </source>
</reference>
<accession>A0A0G2HR88</accession>
<dbReference type="Proteomes" id="UP000034164">
    <property type="component" value="Unassembled WGS sequence"/>
</dbReference>
<sequence length="90" mass="9847">MTSERLVGAPPAVLPVVHAEPPPPEACPEACLDGSSKVTGGSKELVCAVSEPPEFYYNYDPRQLRSTILVARSRWLLDLTRLWIKASGRV</sequence>
<protein>
    <submittedName>
        <fullName evidence="1">Uncharacterized protein</fullName>
    </submittedName>
</protein>
<organism evidence="1 2">
    <name type="scientific">[Emmonsia] crescens</name>
    <dbReference type="NCBI Taxonomy" id="73230"/>
    <lineage>
        <taxon>Eukaryota</taxon>
        <taxon>Fungi</taxon>
        <taxon>Dikarya</taxon>
        <taxon>Ascomycota</taxon>
        <taxon>Pezizomycotina</taxon>
        <taxon>Eurotiomycetes</taxon>
        <taxon>Eurotiomycetidae</taxon>
        <taxon>Onygenales</taxon>
        <taxon>Ajellomycetaceae</taxon>
        <taxon>Emergomyces</taxon>
    </lineage>
</organism>
<name>A0A0G2HR88_9EURO</name>
<gene>
    <name evidence="1" type="ORF">EMCG_04705</name>
</gene>
<evidence type="ECO:0000313" key="1">
    <source>
        <dbReference type="EMBL" id="KKZ60632.1"/>
    </source>
</evidence>
<evidence type="ECO:0000313" key="2">
    <source>
        <dbReference type="Proteomes" id="UP000034164"/>
    </source>
</evidence>
<dbReference type="EMBL" id="LCZI01001515">
    <property type="protein sequence ID" value="KKZ60632.1"/>
    <property type="molecule type" value="Genomic_DNA"/>
</dbReference>
<dbReference type="AlphaFoldDB" id="A0A0G2HR88"/>
<proteinExistence type="predicted"/>
<comment type="caution">
    <text evidence="1">The sequence shown here is derived from an EMBL/GenBank/DDBJ whole genome shotgun (WGS) entry which is preliminary data.</text>
</comment>